<reference evidence="5" key="3">
    <citation type="submission" date="2025-09" db="UniProtKB">
        <authorList>
            <consortium name="Ensembl"/>
        </authorList>
    </citation>
    <scope>IDENTIFICATION</scope>
</reference>
<dbReference type="InterPro" id="IPR050958">
    <property type="entry name" value="Cell_Adh-Cytoskel_Orgn"/>
</dbReference>
<dbReference type="Gene3D" id="2.60.40.10">
    <property type="entry name" value="Immunoglobulins"/>
    <property type="match status" value="1"/>
</dbReference>
<evidence type="ECO:0000256" key="2">
    <source>
        <dbReference type="ARBA" id="ARBA00023157"/>
    </source>
</evidence>
<sequence>MSVRVEGSPTPMVTWLKEESAEDVLWIKPDTKGYKVASSGRQHSLILMDVGSKHAGTYTCIATNKAGQSICTAQFEVEEAPRPEEETKIPLGITISPPEADVGRGKMQYLGEVGTEEFLMKLTSQITEMVSAKISQDSTQNHQVLQWMKSWPKASSMYPQYIKISATLTKNHTSFTQVSESPLMFYVLLSASVSSCLTWIGLIEFKRGVLLGMKQGL</sequence>
<dbReference type="InterPro" id="IPR007110">
    <property type="entry name" value="Ig-like_dom"/>
</dbReference>
<dbReference type="GO" id="GO:0005886">
    <property type="term" value="C:plasma membrane"/>
    <property type="evidence" value="ECO:0007669"/>
    <property type="project" value="TreeGrafter"/>
</dbReference>
<dbReference type="PROSITE" id="PS50835">
    <property type="entry name" value="IG_LIKE"/>
    <property type="match status" value="1"/>
</dbReference>
<keyword evidence="3" id="KW-0812">Transmembrane</keyword>
<organism evidence="5 6">
    <name type="scientific">Hucho hucho</name>
    <name type="common">huchen</name>
    <dbReference type="NCBI Taxonomy" id="62062"/>
    <lineage>
        <taxon>Eukaryota</taxon>
        <taxon>Metazoa</taxon>
        <taxon>Chordata</taxon>
        <taxon>Craniata</taxon>
        <taxon>Vertebrata</taxon>
        <taxon>Euteleostomi</taxon>
        <taxon>Actinopterygii</taxon>
        <taxon>Neopterygii</taxon>
        <taxon>Teleostei</taxon>
        <taxon>Protacanthopterygii</taxon>
        <taxon>Salmoniformes</taxon>
        <taxon>Salmonidae</taxon>
        <taxon>Salmoninae</taxon>
        <taxon>Hucho</taxon>
    </lineage>
</organism>
<keyword evidence="3" id="KW-1133">Transmembrane helix</keyword>
<keyword evidence="2" id="KW-1015">Disulfide bond</keyword>
<dbReference type="Pfam" id="PF07679">
    <property type="entry name" value="I-set"/>
    <property type="match status" value="1"/>
</dbReference>
<dbReference type="Proteomes" id="UP000314982">
    <property type="component" value="Unassembled WGS sequence"/>
</dbReference>
<keyword evidence="3" id="KW-0472">Membrane</keyword>
<proteinExistence type="predicted"/>
<feature type="transmembrane region" description="Helical" evidence="3">
    <location>
        <begin position="183"/>
        <end position="205"/>
    </location>
</feature>
<reference evidence="6" key="1">
    <citation type="submission" date="2018-06" db="EMBL/GenBank/DDBJ databases">
        <title>Genome assembly of Danube salmon.</title>
        <authorList>
            <person name="Macqueen D.J."/>
            <person name="Gundappa M.K."/>
        </authorList>
    </citation>
    <scope>NUCLEOTIDE SEQUENCE [LARGE SCALE GENOMIC DNA]</scope>
</reference>
<dbReference type="PANTHER" id="PTHR45080">
    <property type="entry name" value="CONTACTIN 5"/>
    <property type="match status" value="1"/>
</dbReference>
<dbReference type="Ensembl" id="ENSHHUT00000018875.1">
    <property type="protein sequence ID" value="ENSHHUP00000018218.1"/>
    <property type="gene ID" value="ENSHHUG00000011351.1"/>
</dbReference>
<dbReference type="GO" id="GO:0007156">
    <property type="term" value="P:homophilic cell adhesion via plasma membrane adhesion molecules"/>
    <property type="evidence" value="ECO:0007669"/>
    <property type="project" value="TreeGrafter"/>
</dbReference>
<evidence type="ECO:0000259" key="4">
    <source>
        <dbReference type="PROSITE" id="PS50835"/>
    </source>
</evidence>
<dbReference type="InterPro" id="IPR013098">
    <property type="entry name" value="Ig_I-set"/>
</dbReference>
<keyword evidence="1" id="KW-0732">Signal</keyword>
<dbReference type="GeneTree" id="ENSGT00940000154756"/>
<dbReference type="SUPFAM" id="SSF48726">
    <property type="entry name" value="Immunoglobulin"/>
    <property type="match status" value="1"/>
</dbReference>
<name>A0A4W5KLS6_9TELE</name>
<evidence type="ECO:0000256" key="3">
    <source>
        <dbReference type="SAM" id="Phobius"/>
    </source>
</evidence>
<dbReference type="InterPro" id="IPR013783">
    <property type="entry name" value="Ig-like_fold"/>
</dbReference>
<evidence type="ECO:0000313" key="5">
    <source>
        <dbReference type="Ensembl" id="ENSHHUP00000018218.1"/>
    </source>
</evidence>
<accession>A0A4W5KLS6</accession>
<dbReference type="InterPro" id="IPR036179">
    <property type="entry name" value="Ig-like_dom_sf"/>
</dbReference>
<dbReference type="PANTHER" id="PTHR45080:SF8">
    <property type="entry name" value="IG-LIKE DOMAIN-CONTAINING PROTEIN"/>
    <property type="match status" value="1"/>
</dbReference>
<feature type="domain" description="Ig-like" evidence="4">
    <location>
        <begin position="1"/>
        <end position="78"/>
    </location>
</feature>
<evidence type="ECO:0000256" key="1">
    <source>
        <dbReference type="ARBA" id="ARBA00022729"/>
    </source>
</evidence>
<reference evidence="5" key="2">
    <citation type="submission" date="2025-08" db="UniProtKB">
        <authorList>
            <consortium name="Ensembl"/>
        </authorList>
    </citation>
    <scope>IDENTIFICATION</scope>
</reference>
<protein>
    <recommendedName>
        <fullName evidence="4">Ig-like domain-containing protein</fullName>
    </recommendedName>
</protein>
<evidence type="ECO:0000313" key="6">
    <source>
        <dbReference type="Proteomes" id="UP000314982"/>
    </source>
</evidence>
<dbReference type="AlphaFoldDB" id="A0A4W5KLS6"/>
<keyword evidence="6" id="KW-1185">Reference proteome</keyword>